<evidence type="ECO:0000256" key="9">
    <source>
        <dbReference type="SAM" id="MobiDB-lite"/>
    </source>
</evidence>
<dbReference type="InterPro" id="IPR001461">
    <property type="entry name" value="Aspartic_peptidase_A1"/>
</dbReference>
<feature type="chain" id="PRO_5035210084" description="Peptidase A1 domain-containing protein" evidence="10">
    <location>
        <begin position="26"/>
        <end position="499"/>
    </location>
</feature>
<proteinExistence type="inferred from homology"/>
<dbReference type="Gramene" id="HORVU.MOREX.r2.7HG0601310.1">
    <property type="protein sequence ID" value="HORVU.MOREX.r2.7HG0601310.1"/>
    <property type="gene ID" value="HORVU.MOREX.r2.7HG0601310"/>
</dbReference>
<dbReference type="CDD" id="cd05472">
    <property type="entry name" value="cnd41_like"/>
    <property type="match status" value="1"/>
</dbReference>
<dbReference type="Pfam" id="PF14541">
    <property type="entry name" value="TAXi_C"/>
    <property type="match status" value="1"/>
</dbReference>
<dbReference type="SUPFAM" id="SSF50630">
    <property type="entry name" value="Acid proteases"/>
    <property type="match status" value="1"/>
</dbReference>
<keyword evidence="3 10" id="KW-0732">Signal</keyword>
<dbReference type="GeneID" id="123411886"/>
<feature type="region of interest" description="Disordered" evidence="9">
    <location>
        <begin position="110"/>
        <end position="156"/>
    </location>
</feature>
<dbReference type="PANTHER" id="PTHR13683">
    <property type="entry name" value="ASPARTYL PROTEASES"/>
    <property type="match status" value="1"/>
</dbReference>
<evidence type="ECO:0000256" key="6">
    <source>
        <dbReference type="ARBA" id="ARBA00023157"/>
    </source>
</evidence>
<feature type="domain" description="Peptidase A1" evidence="11">
    <location>
        <begin position="163"/>
        <end position="495"/>
    </location>
</feature>
<dbReference type="InterPro" id="IPR001969">
    <property type="entry name" value="Aspartic_peptidase_AS"/>
</dbReference>
<comment type="similarity">
    <text evidence="1 8">Belongs to the peptidase A1 family.</text>
</comment>
<dbReference type="Gramene" id="HORVU.MOREX.r3.7HG0725070.1">
    <property type="protein sequence ID" value="HORVU.MOREX.r3.7HG0725070.1"/>
    <property type="gene ID" value="HORVU.MOREX.r3.7HG0725070"/>
</dbReference>
<dbReference type="PROSITE" id="PS51767">
    <property type="entry name" value="PEPTIDASE_A1"/>
    <property type="match status" value="1"/>
</dbReference>
<feature type="signal peptide" evidence="10">
    <location>
        <begin position="1"/>
        <end position="25"/>
    </location>
</feature>
<feature type="active site" evidence="7">
    <location>
        <position position="376"/>
    </location>
</feature>
<dbReference type="SMR" id="A0A8I6YYE1"/>
<reference evidence="12" key="2">
    <citation type="submission" date="2020-10" db="EMBL/GenBank/DDBJ databases">
        <authorList>
            <person name="Scholz U."/>
            <person name="Mascher M."/>
            <person name="Fiebig A."/>
        </authorList>
    </citation>
    <scope>NUCLEOTIDE SEQUENCE [LARGE SCALE GENOMIC DNA]</scope>
    <source>
        <strain evidence="12">cv. Morex</strain>
    </source>
</reference>
<evidence type="ECO:0000256" key="3">
    <source>
        <dbReference type="ARBA" id="ARBA00022729"/>
    </source>
</evidence>
<dbReference type="OrthoDB" id="2747330at2759"/>
<evidence type="ECO:0000256" key="4">
    <source>
        <dbReference type="ARBA" id="ARBA00022750"/>
    </source>
</evidence>
<dbReference type="GO" id="GO:0004190">
    <property type="term" value="F:aspartic-type endopeptidase activity"/>
    <property type="evidence" value="ECO:0007669"/>
    <property type="project" value="UniProtKB-KW"/>
</dbReference>
<protein>
    <recommendedName>
        <fullName evidence="11">Peptidase A1 domain-containing protein</fullName>
    </recommendedName>
</protein>
<dbReference type="InterPro" id="IPR032861">
    <property type="entry name" value="TAXi_N"/>
</dbReference>
<dbReference type="GO" id="GO:0006508">
    <property type="term" value="P:proteolysis"/>
    <property type="evidence" value="ECO:0007669"/>
    <property type="project" value="UniProtKB-KW"/>
</dbReference>
<organism evidence="12 13">
    <name type="scientific">Hordeum vulgare subsp. vulgare</name>
    <name type="common">Domesticated barley</name>
    <dbReference type="NCBI Taxonomy" id="112509"/>
    <lineage>
        <taxon>Eukaryota</taxon>
        <taxon>Viridiplantae</taxon>
        <taxon>Streptophyta</taxon>
        <taxon>Embryophyta</taxon>
        <taxon>Tracheophyta</taxon>
        <taxon>Spermatophyta</taxon>
        <taxon>Magnoliopsida</taxon>
        <taxon>Liliopsida</taxon>
        <taxon>Poales</taxon>
        <taxon>Poaceae</taxon>
        <taxon>BOP clade</taxon>
        <taxon>Pooideae</taxon>
        <taxon>Triticodae</taxon>
        <taxon>Triticeae</taxon>
        <taxon>Hordeinae</taxon>
        <taxon>Hordeum</taxon>
    </lineage>
</organism>
<dbReference type="AlphaFoldDB" id="A0A8I6YYE1"/>
<keyword evidence="6" id="KW-1015">Disulfide bond</keyword>
<dbReference type="FunFam" id="2.40.70.10:FF:000021">
    <property type="entry name" value="Aspartyl protease AED1"/>
    <property type="match status" value="1"/>
</dbReference>
<evidence type="ECO:0000256" key="2">
    <source>
        <dbReference type="ARBA" id="ARBA00022670"/>
    </source>
</evidence>
<keyword evidence="4 8" id="KW-0064">Aspartyl protease</keyword>
<dbReference type="InterPro" id="IPR032799">
    <property type="entry name" value="TAXi_C"/>
</dbReference>
<accession>A0A8I6YYE1</accession>
<dbReference type="InterPro" id="IPR021109">
    <property type="entry name" value="Peptidase_aspartic_dom_sf"/>
</dbReference>
<evidence type="ECO:0000256" key="5">
    <source>
        <dbReference type="ARBA" id="ARBA00022801"/>
    </source>
</evidence>
<dbReference type="RefSeq" id="XP_044960781.1">
    <property type="nucleotide sequence ID" value="XM_045104846.1"/>
</dbReference>
<dbReference type="Gene3D" id="2.40.70.10">
    <property type="entry name" value="Acid Proteases"/>
    <property type="match status" value="2"/>
</dbReference>
<reference evidence="12" key="3">
    <citation type="submission" date="2022-01" db="UniProtKB">
        <authorList>
            <consortium name="EnsemblPlants"/>
        </authorList>
    </citation>
    <scope>IDENTIFICATION</scope>
    <source>
        <strain evidence="12">subsp. vulgare</strain>
    </source>
</reference>
<dbReference type="InterPro" id="IPR033121">
    <property type="entry name" value="PEPTIDASE_A1"/>
</dbReference>
<dbReference type="PRINTS" id="PR00792">
    <property type="entry name" value="PEPSIN"/>
</dbReference>
<dbReference type="PANTHER" id="PTHR13683:SF902">
    <property type="entry name" value="OS06G0610800 PROTEIN"/>
    <property type="match status" value="1"/>
</dbReference>
<evidence type="ECO:0000256" key="8">
    <source>
        <dbReference type="RuleBase" id="RU000454"/>
    </source>
</evidence>
<dbReference type="FunFam" id="2.40.70.10:FF:000013">
    <property type="entry name" value="Aspartyl protease AED1"/>
    <property type="match status" value="1"/>
</dbReference>
<keyword evidence="2 8" id="KW-0645">Protease</keyword>
<dbReference type="InterPro" id="IPR033873">
    <property type="entry name" value="CND41-like"/>
</dbReference>
<dbReference type="Pfam" id="PF14543">
    <property type="entry name" value="TAXi_N"/>
    <property type="match status" value="1"/>
</dbReference>
<reference evidence="13" key="1">
    <citation type="journal article" date="2012" name="Nature">
        <title>A physical, genetic and functional sequence assembly of the barley genome.</title>
        <authorList>
            <consortium name="The International Barley Genome Sequencing Consortium"/>
            <person name="Mayer K.F."/>
            <person name="Waugh R."/>
            <person name="Brown J.W."/>
            <person name="Schulman A."/>
            <person name="Langridge P."/>
            <person name="Platzer M."/>
            <person name="Fincher G.B."/>
            <person name="Muehlbauer G.J."/>
            <person name="Sato K."/>
            <person name="Close T.J."/>
            <person name="Wise R.P."/>
            <person name="Stein N."/>
        </authorList>
    </citation>
    <scope>NUCLEOTIDE SEQUENCE [LARGE SCALE GENOMIC DNA]</scope>
    <source>
        <strain evidence="13">cv. Morex</strain>
    </source>
</reference>
<name>A0A8I6YYE1_HORVV</name>
<feature type="active site" evidence="7">
    <location>
        <position position="181"/>
    </location>
</feature>
<gene>
    <name evidence="12" type="primary">LOC123411886</name>
</gene>
<dbReference type="KEGG" id="hvg:123411886"/>
<keyword evidence="13" id="KW-1185">Reference proteome</keyword>
<evidence type="ECO:0000313" key="12">
    <source>
        <dbReference type="EnsemblPlants" id="HORVU.MOREX.r3.7HG0725070.1"/>
    </source>
</evidence>
<evidence type="ECO:0000313" key="13">
    <source>
        <dbReference type="Proteomes" id="UP000011116"/>
    </source>
</evidence>
<dbReference type="PROSITE" id="PS00141">
    <property type="entry name" value="ASP_PROTEASE"/>
    <property type="match status" value="1"/>
</dbReference>
<sequence>MAASAAASPRHGFLGLLLAAAAVLAAFGLGAARAAGSSDDRALLSVASLFPGPACPATAEHGPSAAASARMRIVHQHGPCSPLADAHGKPPAHDEILAADQNRVESIQRRVSATTGRDKLTKHAAPVQPGPKKSPGIHPGHSASSSTPSLPATSGRAVSTGNYVVTVGLGTPASKYTVVFDTGSDTTWVQCRPCVVKCYKQKEPLFDPAKSSTYANVSCTDSACADLDTNGCTGGHCLYAVQYGDGSYTVGFFAQDTLTIAHDAIKGFRFGCGEKNSGLFGKTAGLMGLGRGKTSLTVQAYDKYGGAFAYCLPALTTGTGYLDFGPGSAGNNARLTPMLTDKGQTFYYVGMTGIRVGGQQVPVAESLFSTAGTLVDSGTVITRLPATAYTALSSAFDKVMLARGYKKAPGYSILDTCYDFTGLSDVELPTVSLVFQGGACLDVDVSGIVYAISEAQVCLAFASNGDDESVAIVGNTQQKTYGVLYDLGKKTVGFAPGSC</sequence>
<feature type="compositionally biased region" description="Low complexity" evidence="9">
    <location>
        <begin position="142"/>
        <end position="154"/>
    </location>
</feature>
<evidence type="ECO:0000259" key="11">
    <source>
        <dbReference type="PROSITE" id="PS51767"/>
    </source>
</evidence>
<dbReference type="Proteomes" id="UP000011116">
    <property type="component" value="Chromosome 7H"/>
</dbReference>
<dbReference type="EnsemblPlants" id="HORVU.MOREX.r3.7HG0725070.1">
    <property type="protein sequence ID" value="HORVU.MOREX.r3.7HG0725070.1"/>
    <property type="gene ID" value="HORVU.MOREX.r3.7HG0725070"/>
</dbReference>
<evidence type="ECO:0000256" key="10">
    <source>
        <dbReference type="SAM" id="SignalP"/>
    </source>
</evidence>
<evidence type="ECO:0000256" key="7">
    <source>
        <dbReference type="PIRSR" id="PIRSR601461-1"/>
    </source>
</evidence>
<keyword evidence="5 8" id="KW-0378">Hydrolase</keyword>
<evidence type="ECO:0000256" key="1">
    <source>
        <dbReference type="ARBA" id="ARBA00007447"/>
    </source>
</evidence>